<organism evidence="2 3">
    <name type="scientific">Amycolatopsis tucumanensis</name>
    <dbReference type="NCBI Taxonomy" id="401106"/>
    <lineage>
        <taxon>Bacteria</taxon>
        <taxon>Bacillati</taxon>
        <taxon>Actinomycetota</taxon>
        <taxon>Actinomycetes</taxon>
        <taxon>Pseudonocardiales</taxon>
        <taxon>Pseudonocardiaceae</taxon>
        <taxon>Amycolatopsis</taxon>
    </lineage>
</organism>
<feature type="signal peptide" evidence="1">
    <location>
        <begin position="1"/>
        <end position="20"/>
    </location>
</feature>
<accession>A0ABP7JDI1</accession>
<keyword evidence="1" id="KW-0732">Signal</keyword>
<sequence length="130" mass="13216">MRAALLLALAVLAGCGGAPHTTEALQRPCPAVALVPGIWLDVGPRPGQVITAATVTACRDGVCRTEQASLAPQDTGWAGFAAFDDLRVGPYEVTVVLPGGTPTTQNTAARLEFPGGPECGGGVPRAEIQL</sequence>
<evidence type="ECO:0000256" key="1">
    <source>
        <dbReference type="SAM" id="SignalP"/>
    </source>
</evidence>
<name>A0ABP7JDI1_9PSEU</name>
<dbReference type="RefSeq" id="WP_237339018.1">
    <property type="nucleotide sequence ID" value="NZ_BAABCM010000012.1"/>
</dbReference>
<reference evidence="3" key="1">
    <citation type="journal article" date="2019" name="Int. J. Syst. Evol. Microbiol.">
        <title>The Global Catalogue of Microorganisms (GCM) 10K type strain sequencing project: providing services to taxonomists for standard genome sequencing and annotation.</title>
        <authorList>
            <consortium name="The Broad Institute Genomics Platform"/>
            <consortium name="The Broad Institute Genome Sequencing Center for Infectious Disease"/>
            <person name="Wu L."/>
            <person name="Ma J."/>
        </authorList>
    </citation>
    <scope>NUCLEOTIDE SEQUENCE [LARGE SCALE GENOMIC DNA]</scope>
    <source>
        <strain evidence="3">JCM 17017</strain>
    </source>
</reference>
<dbReference type="PROSITE" id="PS51257">
    <property type="entry name" value="PROKAR_LIPOPROTEIN"/>
    <property type="match status" value="1"/>
</dbReference>
<dbReference type="EMBL" id="BAABCM010000012">
    <property type="protein sequence ID" value="GAA3841465.1"/>
    <property type="molecule type" value="Genomic_DNA"/>
</dbReference>
<comment type="caution">
    <text evidence="2">The sequence shown here is derived from an EMBL/GenBank/DDBJ whole genome shotgun (WGS) entry which is preliminary data.</text>
</comment>
<dbReference type="Proteomes" id="UP001501624">
    <property type="component" value="Unassembled WGS sequence"/>
</dbReference>
<evidence type="ECO:0000313" key="3">
    <source>
        <dbReference type="Proteomes" id="UP001501624"/>
    </source>
</evidence>
<evidence type="ECO:0008006" key="4">
    <source>
        <dbReference type="Google" id="ProtNLM"/>
    </source>
</evidence>
<evidence type="ECO:0000313" key="2">
    <source>
        <dbReference type="EMBL" id="GAA3841465.1"/>
    </source>
</evidence>
<keyword evidence="3" id="KW-1185">Reference proteome</keyword>
<protein>
    <recommendedName>
        <fullName evidence="4">Carboxypeptidase regulatory-like domain-containing protein</fullName>
    </recommendedName>
</protein>
<feature type="chain" id="PRO_5045243431" description="Carboxypeptidase regulatory-like domain-containing protein" evidence="1">
    <location>
        <begin position="21"/>
        <end position="130"/>
    </location>
</feature>
<gene>
    <name evidence="2" type="ORF">GCM10022380_69570</name>
</gene>
<proteinExistence type="predicted"/>